<proteinExistence type="predicted"/>
<evidence type="ECO:0000256" key="1">
    <source>
        <dbReference type="SAM" id="Phobius"/>
    </source>
</evidence>
<keyword evidence="1" id="KW-0812">Transmembrane</keyword>
<reference evidence="2 3" key="1">
    <citation type="journal article" date="2008" name="Nature">
        <title>The genome of the choanoflagellate Monosiga brevicollis and the origin of metazoans.</title>
        <authorList>
            <consortium name="JGI Sequencing"/>
            <person name="King N."/>
            <person name="Westbrook M.J."/>
            <person name="Young S.L."/>
            <person name="Kuo A."/>
            <person name="Abedin M."/>
            <person name="Chapman J."/>
            <person name="Fairclough S."/>
            <person name="Hellsten U."/>
            <person name="Isogai Y."/>
            <person name="Letunic I."/>
            <person name="Marr M."/>
            <person name="Pincus D."/>
            <person name="Putnam N."/>
            <person name="Rokas A."/>
            <person name="Wright K.J."/>
            <person name="Zuzow R."/>
            <person name="Dirks W."/>
            <person name="Good M."/>
            <person name="Goodstein D."/>
            <person name="Lemons D."/>
            <person name="Li W."/>
            <person name="Lyons J.B."/>
            <person name="Morris A."/>
            <person name="Nichols S."/>
            <person name="Richter D.J."/>
            <person name="Salamov A."/>
            <person name="Bork P."/>
            <person name="Lim W.A."/>
            <person name="Manning G."/>
            <person name="Miller W.T."/>
            <person name="McGinnis W."/>
            <person name="Shapiro H."/>
            <person name="Tjian R."/>
            <person name="Grigoriev I.V."/>
            <person name="Rokhsar D."/>
        </authorList>
    </citation>
    <scope>NUCLEOTIDE SEQUENCE [LARGE SCALE GENOMIC DNA]</scope>
    <source>
        <strain evidence="3">MX1 / ATCC 50154</strain>
    </source>
</reference>
<evidence type="ECO:0000313" key="3">
    <source>
        <dbReference type="Proteomes" id="UP000001357"/>
    </source>
</evidence>
<keyword evidence="3" id="KW-1185">Reference proteome</keyword>
<name>A9UTH0_MONBE</name>
<dbReference type="InterPro" id="IPR055286">
    <property type="entry name" value="RXYLT1-like"/>
</dbReference>
<keyword evidence="1" id="KW-1133">Transmembrane helix</keyword>
<dbReference type="KEGG" id="mbr:MONBRDRAFT_6315"/>
<sequence length="377" mass="42898">MRRGRVVYGALAVGLAILLVVSVWQYRQRSRYFDDVAIFRSPVQERERLPAHPCWAVPVWNKCFVATADISPAPHVGDTEVDYPFDLEWYRQGLSAFQARAAERPLRIYVVSEQLPAFLTEMLPLLEAAQQRFVLISGLSDLTVPQMTLMPGFHYHSKVLGASVSAILDHPLLVQWFAQNAGLVHERLTALPIGVDLHTQSFRGQRTVQQQAEELARKRTEQLRFAFRRQEVILNMGLKGTRAQIAAALRERLGSAVLEPGRIERLALWTYYAQTQFVLSPPGVGYDCHRTWEALLMGAVPVVERRAAYDALFDQLPVIRIDNLTALPEEDLLAAWTAQAEQRFVHFDETLLLSRYWMQLILMAGLETTSERASRMM</sequence>
<protein>
    <recommendedName>
        <fullName evidence="4">Exostosin GT47 domain-containing protein</fullName>
    </recommendedName>
</protein>
<dbReference type="AlphaFoldDB" id="A9UTH0"/>
<organism evidence="2 3">
    <name type="scientific">Monosiga brevicollis</name>
    <name type="common">Choanoflagellate</name>
    <dbReference type="NCBI Taxonomy" id="81824"/>
    <lineage>
        <taxon>Eukaryota</taxon>
        <taxon>Choanoflagellata</taxon>
        <taxon>Craspedida</taxon>
        <taxon>Salpingoecidae</taxon>
        <taxon>Monosiga</taxon>
    </lineage>
</organism>
<dbReference type="RefSeq" id="XP_001743666.1">
    <property type="nucleotide sequence ID" value="XM_001743614.1"/>
</dbReference>
<dbReference type="GeneID" id="5889153"/>
<dbReference type="Proteomes" id="UP000001357">
    <property type="component" value="Unassembled WGS sequence"/>
</dbReference>
<evidence type="ECO:0008006" key="4">
    <source>
        <dbReference type="Google" id="ProtNLM"/>
    </source>
</evidence>
<keyword evidence="1" id="KW-0472">Membrane</keyword>
<accession>A9UTH0</accession>
<dbReference type="PANTHER" id="PTHR15576:SF1">
    <property type="entry name" value="RIBITOL-5-PHOSPHATE XYLOSYLTRANSFERASE 1"/>
    <property type="match status" value="1"/>
</dbReference>
<feature type="transmembrane region" description="Helical" evidence="1">
    <location>
        <begin position="6"/>
        <end position="24"/>
    </location>
</feature>
<dbReference type="GO" id="GO:0120053">
    <property type="term" value="F:ribitol beta-1,4-xylosyltransferase activity"/>
    <property type="evidence" value="ECO:0000318"/>
    <property type="project" value="GO_Central"/>
</dbReference>
<dbReference type="GO" id="GO:0005794">
    <property type="term" value="C:Golgi apparatus"/>
    <property type="evidence" value="ECO:0000318"/>
    <property type="project" value="GO_Central"/>
</dbReference>
<evidence type="ECO:0000313" key="2">
    <source>
        <dbReference type="EMBL" id="EDQ91244.1"/>
    </source>
</evidence>
<dbReference type="GO" id="GO:0035269">
    <property type="term" value="P:protein O-linked glycosylation via mannose"/>
    <property type="evidence" value="ECO:0000318"/>
    <property type="project" value="GO_Central"/>
</dbReference>
<dbReference type="PANTHER" id="PTHR15576">
    <property type="entry name" value="RIBITOL-5-PHOSPHATE XYLOSYLTRANSFERASE 1"/>
    <property type="match status" value="1"/>
</dbReference>
<gene>
    <name evidence="2" type="ORF">MONBRDRAFT_6315</name>
</gene>
<dbReference type="EMBL" id="CH991545">
    <property type="protein sequence ID" value="EDQ91244.1"/>
    <property type="molecule type" value="Genomic_DNA"/>
</dbReference>
<dbReference type="InParanoid" id="A9UTH0"/>